<comment type="caution">
    <text evidence="2">The sequence shown here is derived from an EMBL/GenBank/DDBJ whole genome shotgun (WGS) entry which is preliminary data.</text>
</comment>
<dbReference type="EMBL" id="CAJNYU010002631">
    <property type="protein sequence ID" value="CAF3569193.1"/>
    <property type="molecule type" value="Genomic_DNA"/>
</dbReference>
<protein>
    <submittedName>
        <fullName evidence="2">Uncharacterized protein</fullName>
    </submittedName>
</protein>
<feature type="non-terminal residue" evidence="2">
    <location>
        <position position="115"/>
    </location>
</feature>
<reference evidence="2" key="1">
    <citation type="submission" date="2021-02" db="EMBL/GenBank/DDBJ databases">
        <authorList>
            <person name="Nowell W R."/>
        </authorList>
    </citation>
    <scope>NUCLEOTIDE SEQUENCE</scope>
</reference>
<dbReference type="Proteomes" id="UP000663869">
    <property type="component" value="Unassembled WGS sequence"/>
</dbReference>
<name>A0A821IS38_9BILA</name>
<dbReference type="EMBL" id="CAJOBQ010010758">
    <property type="protein sequence ID" value="CAF4706957.1"/>
    <property type="molecule type" value="Genomic_DNA"/>
</dbReference>
<organism evidence="2 3">
    <name type="scientific">Rotaria socialis</name>
    <dbReference type="NCBI Taxonomy" id="392032"/>
    <lineage>
        <taxon>Eukaryota</taxon>
        <taxon>Metazoa</taxon>
        <taxon>Spiralia</taxon>
        <taxon>Gnathifera</taxon>
        <taxon>Rotifera</taxon>
        <taxon>Eurotatoria</taxon>
        <taxon>Bdelloidea</taxon>
        <taxon>Philodinida</taxon>
        <taxon>Philodinidae</taxon>
        <taxon>Rotaria</taxon>
    </lineage>
</organism>
<sequence length="115" mass="13289">MKCMDNWPPEYRTPSGQERAHDYLLKSIMGVQYDPTRISCGGFFYIHGELVYNCTWLNMRDQQGARSDGKKALSHPEKLLVDYCFNQYKEYGKHHVFQISSALDEALLSETQSSS</sequence>
<proteinExistence type="predicted"/>
<evidence type="ECO:0000313" key="1">
    <source>
        <dbReference type="EMBL" id="CAF3569193.1"/>
    </source>
</evidence>
<gene>
    <name evidence="1" type="ORF">FME351_LOCUS20361</name>
    <name evidence="2" type="ORF">TSG867_LOCUS33569</name>
</gene>
<accession>A0A821IS38</accession>
<evidence type="ECO:0000313" key="2">
    <source>
        <dbReference type="EMBL" id="CAF4706957.1"/>
    </source>
</evidence>
<dbReference type="AlphaFoldDB" id="A0A821IS38"/>
<evidence type="ECO:0000313" key="3">
    <source>
        <dbReference type="Proteomes" id="UP000663862"/>
    </source>
</evidence>
<dbReference type="Proteomes" id="UP000663862">
    <property type="component" value="Unassembled WGS sequence"/>
</dbReference>